<dbReference type="InterPro" id="IPR016786">
    <property type="entry name" value="YdeI_bac"/>
</dbReference>
<evidence type="ECO:0000313" key="3">
    <source>
        <dbReference type="Proteomes" id="UP000464214"/>
    </source>
</evidence>
<dbReference type="Pfam" id="PF08818">
    <property type="entry name" value="DUF1801"/>
    <property type="match status" value="1"/>
</dbReference>
<dbReference type="KEGG" id="nib:GU926_01710"/>
<feature type="domain" description="YdhG-like" evidence="1">
    <location>
        <begin position="29"/>
        <end position="126"/>
    </location>
</feature>
<accession>A0A6P1NVD6</accession>
<dbReference type="Gene3D" id="3.90.1150.200">
    <property type="match status" value="1"/>
</dbReference>
<evidence type="ECO:0000259" key="1">
    <source>
        <dbReference type="Pfam" id="PF08818"/>
    </source>
</evidence>
<keyword evidence="3" id="KW-1185">Reference proteome</keyword>
<dbReference type="RefSeq" id="WP_160688442.1">
    <property type="nucleotide sequence ID" value="NZ_CP047897.1"/>
</dbReference>
<sequence>MNPQVDKYLLDGCMRCPYGATPQCKVHTWKEELVLLRHLVQESGLTEEVKWGVPCYTLGNKNIVMVSAFKQYAALSFFKGVLLKDEARVLSAHGESSQSARIIKFTSPEQILQLQNALKAYLQEAIAIEKAGLKVEFKKNLEPVPEELQAAFMEHPDLESAFYRLTPGRQRGYILFFSQPKQTQTRFSRIEKCREKILQGIGLQD</sequence>
<protein>
    <recommendedName>
        <fullName evidence="1">YdhG-like domain-containing protein</fullName>
    </recommendedName>
</protein>
<proteinExistence type="predicted"/>
<reference evidence="2 3" key="1">
    <citation type="submission" date="2020-01" db="EMBL/GenBank/DDBJ databases">
        <authorList>
            <person name="Kim M."/>
        </authorList>
    </citation>
    <scope>NUCLEOTIDE SEQUENCE [LARGE SCALE GENOMIC DNA]</scope>
    <source>
        <strain evidence="2 3">BT10</strain>
    </source>
</reference>
<dbReference type="Proteomes" id="UP000464214">
    <property type="component" value="Chromosome"/>
</dbReference>
<name>A0A6P1NVD6_9BACT</name>
<dbReference type="Pfam" id="PF13376">
    <property type="entry name" value="OmdA"/>
    <property type="match status" value="1"/>
</dbReference>
<organism evidence="2 3">
    <name type="scientific">Nibribacter ruber</name>
    <dbReference type="NCBI Taxonomy" id="2698458"/>
    <lineage>
        <taxon>Bacteria</taxon>
        <taxon>Pseudomonadati</taxon>
        <taxon>Bacteroidota</taxon>
        <taxon>Cytophagia</taxon>
        <taxon>Cytophagales</taxon>
        <taxon>Hymenobacteraceae</taxon>
        <taxon>Nibribacter</taxon>
    </lineage>
</organism>
<dbReference type="InterPro" id="IPR014922">
    <property type="entry name" value="YdhG-like"/>
</dbReference>
<dbReference type="PIRSF" id="PIRSF021308">
    <property type="entry name" value="UCP021308"/>
    <property type="match status" value="1"/>
</dbReference>
<dbReference type="AlphaFoldDB" id="A0A6P1NVD6"/>
<gene>
    <name evidence="2" type="ORF">GU926_01710</name>
</gene>
<dbReference type="EMBL" id="CP047897">
    <property type="protein sequence ID" value="QHL86229.1"/>
    <property type="molecule type" value="Genomic_DNA"/>
</dbReference>
<evidence type="ECO:0000313" key="2">
    <source>
        <dbReference type="EMBL" id="QHL86229.1"/>
    </source>
</evidence>
<dbReference type="SUPFAM" id="SSF159888">
    <property type="entry name" value="YdhG-like"/>
    <property type="match status" value="1"/>
</dbReference>